<dbReference type="EMBL" id="BAAAPH010000022">
    <property type="protein sequence ID" value="GAA1594006.1"/>
    <property type="molecule type" value="Genomic_DNA"/>
</dbReference>
<dbReference type="Proteomes" id="UP001501705">
    <property type="component" value="Unassembled WGS sequence"/>
</dbReference>
<keyword evidence="3" id="KW-1185">Reference proteome</keyword>
<dbReference type="SUPFAM" id="SSF51430">
    <property type="entry name" value="NAD(P)-linked oxidoreductase"/>
    <property type="match status" value="1"/>
</dbReference>
<dbReference type="PRINTS" id="PR00069">
    <property type="entry name" value="ALDKETRDTASE"/>
</dbReference>
<sequence length="314" mass="33551">MSATADAGSGRLWRGGPDVGRLALGGAPFGGLYEPMSGEQVAAVVDAAWTAGIRYFDTAPRYGNGVSEKLIGRALQDKPREELVLSTKVGWQLTDGTAIADFTADGIRRSVEQSLDRIGLDRIDIVYLHDPDDCRTQALDEAYPALRELRDQGVVRAIGLGVNWPALPAWFIQRADLDVVLLAGRYTLLDSSADEELLPLCLDRGTAVVAAAVFNSGILADPSPGARFDYRPAAPELLARAQRLQSICERHGTELPAAALQFPLRHPAVATVLIGAGTPAEVTADCQWMNTPVPPDLWPELAAVPTVGVGHQSQ</sequence>
<evidence type="ECO:0000313" key="2">
    <source>
        <dbReference type="EMBL" id="GAA1594006.1"/>
    </source>
</evidence>
<feature type="domain" description="NADP-dependent oxidoreductase" evidence="1">
    <location>
        <begin position="21"/>
        <end position="302"/>
    </location>
</feature>
<reference evidence="2 3" key="1">
    <citation type="journal article" date="2019" name="Int. J. Syst. Evol. Microbiol.">
        <title>The Global Catalogue of Microorganisms (GCM) 10K type strain sequencing project: providing services to taxonomists for standard genome sequencing and annotation.</title>
        <authorList>
            <consortium name="The Broad Institute Genomics Platform"/>
            <consortium name="The Broad Institute Genome Sequencing Center for Infectious Disease"/>
            <person name="Wu L."/>
            <person name="Ma J."/>
        </authorList>
    </citation>
    <scope>NUCLEOTIDE SEQUENCE [LARGE SCALE GENOMIC DNA]</scope>
    <source>
        <strain evidence="2 3">JCM 15572</strain>
    </source>
</reference>
<dbReference type="Gene3D" id="3.20.20.100">
    <property type="entry name" value="NADP-dependent oxidoreductase domain"/>
    <property type="match status" value="1"/>
</dbReference>
<name>A0ABN2E3N2_9ACTN</name>
<accession>A0ABN2E3N2</accession>
<evidence type="ECO:0000259" key="1">
    <source>
        <dbReference type="Pfam" id="PF00248"/>
    </source>
</evidence>
<comment type="caution">
    <text evidence="2">The sequence shown here is derived from an EMBL/GenBank/DDBJ whole genome shotgun (WGS) entry which is preliminary data.</text>
</comment>
<dbReference type="PANTHER" id="PTHR42686:SF1">
    <property type="entry name" value="GH17980P-RELATED"/>
    <property type="match status" value="1"/>
</dbReference>
<proteinExistence type="predicted"/>
<dbReference type="Pfam" id="PF00248">
    <property type="entry name" value="Aldo_ket_red"/>
    <property type="match status" value="1"/>
</dbReference>
<protein>
    <submittedName>
        <fullName evidence="2">Aldo/keto reductase</fullName>
    </submittedName>
</protein>
<organism evidence="2 3">
    <name type="scientific">Kribbella hippodromi</name>
    <dbReference type="NCBI Taxonomy" id="434347"/>
    <lineage>
        <taxon>Bacteria</taxon>
        <taxon>Bacillati</taxon>
        <taxon>Actinomycetota</taxon>
        <taxon>Actinomycetes</taxon>
        <taxon>Propionibacteriales</taxon>
        <taxon>Kribbellaceae</taxon>
        <taxon>Kribbella</taxon>
    </lineage>
</organism>
<dbReference type="InterPro" id="IPR023210">
    <property type="entry name" value="NADP_OxRdtase_dom"/>
</dbReference>
<dbReference type="CDD" id="cd19152">
    <property type="entry name" value="AKR_AKR15A"/>
    <property type="match status" value="1"/>
</dbReference>
<dbReference type="InterPro" id="IPR020471">
    <property type="entry name" value="AKR"/>
</dbReference>
<dbReference type="InterPro" id="IPR036812">
    <property type="entry name" value="NAD(P)_OxRdtase_dom_sf"/>
</dbReference>
<dbReference type="RefSeq" id="WP_344238445.1">
    <property type="nucleotide sequence ID" value="NZ_BAAAPH010000022.1"/>
</dbReference>
<gene>
    <name evidence="2" type="ORF">GCM10009804_58190</name>
</gene>
<dbReference type="PANTHER" id="PTHR42686">
    <property type="entry name" value="GH17980P-RELATED"/>
    <property type="match status" value="1"/>
</dbReference>
<evidence type="ECO:0000313" key="3">
    <source>
        <dbReference type="Proteomes" id="UP001501705"/>
    </source>
</evidence>